<comment type="caution">
    <text evidence="13">The sequence shown here is derived from an EMBL/GenBank/DDBJ whole genome shotgun (WGS) entry which is preliminary data.</text>
</comment>
<comment type="subcellular location">
    <subcellularLocation>
        <location evidence="1">Membrane</location>
        <topology evidence="1">Multi-pass membrane protein</topology>
    </subcellularLocation>
</comment>
<evidence type="ECO:0000256" key="5">
    <source>
        <dbReference type="ARBA" id="ARBA00022692"/>
    </source>
</evidence>
<proteinExistence type="inferred from homology"/>
<evidence type="ECO:0000313" key="13">
    <source>
        <dbReference type="EMBL" id="ONH32893.1"/>
    </source>
</evidence>
<keyword evidence="14" id="KW-1185">Reference proteome</keyword>
<dbReference type="Pfam" id="PF01066">
    <property type="entry name" value="CDP-OH_P_transf"/>
    <property type="match status" value="1"/>
</dbReference>
<evidence type="ECO:0000256" key="7">
    <source>
        <dbReference type="ARBA" id="ARBA00023098"/>
    </source>
</evidence>
<evidence type="ECO:0000313" key="14">
    <source>
        <dbReference type="Proteomes" id="UP000188929"/>
    </source>
</evidence>
<keyword evidence="3" id="KW-0444">Lipid biosynthesis</keyword>
<dbReference type="GO" id="GO:0008444">
    <property type="term" value="F:CDP-diacylglycerol-glycerol-3-phosphate 3-phosphatidyltransferase activity"/>
    <property type="evidence" value="ECO:0007669"/>
    <property type="project" value="InterPro"/>
</dbReference>
<accession>A0A1V2II79</accession>
<feature type="transmembrane region" description="Helical" evidence="12">
    <location>
        <begin position="128"/>
        <end position="149"/>
    </location>
</feature>
<name>A0A1V2II79_9ACTN</name>
<comment type="similarity">
    <text evidence="2 11">Belongs to the CDP-alcohol phosphatidyltransferase class-I family.</text>
</comment>
<dbReference type="GO" id="GO:0016020">
    <property type="term" value="C:membrane"/>
    <property type="evidence" value="ECO:0007669"/>
    <property type="project" value="UniProtKB-SubCell"/>
</dbReference>
<keyword evidence="6 12" id="KW-1133">Transmembrane helix</keyword>
<evidence type="ECO:0000256" key="8">
    <source>
        <dbReference type="ARBA" id="ARBA00023136"/>
    </source>
</evidence>
<feature type="transmembrane region" description="Helical" evidence="12">
    <location>
        <begin position="161"/>
        <end position="183"/>
    </location>
</feature>
<dbReference type="PROSITE" id="PS00379">
    <property type="entry name" value="CDP_ALCOHOL_P_TRANSF"/>
    <property type="match status" value="1"/>
</dbReference>
<keyword evidence="10" id="KW-1208">Phospholipid metabolism</keyword>
<dbReference type="GO" id="GO:0046474">
    <property type="term" value="P:glycerophospholipid biosynthetic process"/>
    <property type="evidence" value="ECO:0007669"/>
    <property type="project" value="TreeGrafter"/>
</dbReference>
<sequence>MTSAAAPSDRIWTIPNLLSALRLLGVPVFLWLVLGPHADWVALGILVFAGISDYLDGRLARALGQTSRLGILLDPLADRLYILATIVALAIRGIIPWWLLVAIVGRDVFITLLLIPMRRLGLGTALPVHYLGKAATFNLLYAFPLLLLADGHGTVSTVVRPLGWAFAVWGIALYWWAGLLYAFQVAGVARARRQAARGRPSPAGGSP</sequence>
<evidence type="ECO:0000256" key="1">
    <source>
        <dbReference type="ARBA" id="ARBA00004141"/>
    </source>
</evidence>
<dbReference type="OrthoDB" id="9796672at2"/>
<reference evidence="14" key="1">
    <citation type="submission" date="2016-10" db="EMBL/GenBank/DDBJ databases">
        <title>Frankia sp. NRRL B-16386 Genome sequencing.</title>
        <authorList>
            <person name="Ghodhbane-Gtari F."/>
            <person name="Swanson E."/>
            <person name="Gueddou A."/>
            <person name="Hezbri K."/>
            <person name="Ktari K."/>
            <person name="Nouioui I."/>
            <person name="Morris K."/>
            <person name="Simpson S."/>
            <person name="Abebe-Akele F."/>
            <person name="Thomas K."/>
            <person name="Gtari M."/>
            <person name="Tisa L.S."/>
        </authorList>
    </citation>
    <scope>NUCLEOTIDE SEQUENCE [LARGE SCALE GENOMIC DNA]</scope>
    <source>
        <strain evidence="14">NRRL B-16386</strain>
    </source>
</reference>
<dbReference type="UniPathway" id="UPA00085"/>
<evidence type="ECO:0000256" key="3">
    <source>
        <dbReference type="ARBA" id="ARBA00022516"/>
    </source>
</evidence>
<dbReference type="PANTHER" id="PTHR14269:SF62">
    <property type="entry name" value="CDP-DIACYLGLYCEROL--GLYCEROL-3-PHOSPHATE 3-PHOSPHATIDYLTRANSFERASE 1, CHLOROPLASTIC"/>
    <property type="match status" value="1"/>
</dbReference>
<dbReference type="PIRSF" id="PIRSF000847">
    <property type="entry name" value="Phos_ph_gly_syn"/>
    <property type="match status" value="1"/>
</dbReference>
<evidence type="ECO:0000256" key="2">
    <source>
        <dbReference type="ARBA" id="ARBA00010441"/>
    </source>
</evidence>
<evidence type="ECO:0000256" key="6">
    <source>
        <dbReference type="ARBA" id="ARBA00022989"/>
    </source>
</evidence>
<protein>
    <submittedName>
        <fullName evidence="13">CDP-diacylglycerol--glycerol-3-phosphate 3-phosphatidyltransferase</fullName>
    </submittedName>
</protein>
<feature type="transmembrane region" description="Helical" evidence="12">
    <location>
        <begin position="12"/>
        <end position="34"/>
    </location>
</feature>
<evidence type="ECO:0000256" key="12">
    <source>
        <dbReference type="SAM" id="Phobius"/>
    </source>
</evidence>
<dbReference type="STRING" id="1834516.BL253_04150"/>
<evidence type="ECO:0000256" key="4">
    <source>
        <dbReference type="ARBA" id="ARBA00022679"/>
    </source>
</evidence>
<dbReference type="AlphaFoldDB" id="A0A1V2II79"/>
<keyword evidence="5 12" id="KW-0812">Transmembrane</keyword>
<gene>
    <name evidence="13" type="ORF">BL253_04150</name>
</gene>
<evidence type="ECO:0000256" key="11">
    <source>
        <dbReference type="RuleBase" id="RU003750"/>
    </source>
</evidence>
<evidence type="ECO:0000256" key="10">
    <source>
        <dbReference type="ARBA" id="ARBA00023264"/>
    </source>
</evidence>
<keyword evidence="4 11" id="KW-0808">Transferase</keyword>
<organism evidence="13 14">
    <name type="scientific">Pseudofrankia asymbiotica</name>
    <dbReference type="NCBI Taxonomy" id="1834516"/>
    <lineage>
        <taxon>Bacteria</taxon>
        <taxon>Bacillati</taxon>
        <taxon>Actinomycetota</taxon>
        <taxon>Actinomycetes</taxon>
        <taxon>Frankiales</taxon>
        <taxon>Frankiaceae</taxon>
        <taxon>Pseudofrankia</taxon>
    </lineage>
</organism>
<dbReference type="PANTHER" id="PTHR14269">
    <property type="entry name" value="CDP-DIACYLGLYCEROL--GLYCEROL-3-PHOSPHATE 3-PHOSPHATIDYLTRANSFERASE-RELATED"/>
    <property type="match status" value="1"/>
</dbReference>
<dbReference type="Proteomes" id="UP000188929">
    <property type="component" value="Unassembled WGS sequence"/>
</dbReference>
<keyword evidence="9" id="KW-0594">Phospholipid biosynthesis</keyword>
<dbReference type="Gene3D" id="1.20.120.1760">
    <property type="match status" value="1"/>
</dbReference>
<dbReference type="InterPro" id="IPR004570">
    <property type="entry name" value="Phosphatidylglycerol_P_synth"/>
</dbReference>
<dbReference type="InterPro" id="IPR048254">
    <property type="entry name" value="CDP_ALCOHOL_P_TRANSF_CS"/>
</dbReference>
<dbReference type="RefSeq" id="WP_076813654.1">
    <property type="nucleotide sequence ID" value="NZ_MOMC01000008.1"/>
</dbReference>
<dbReference type="InterPro" id="IPR000462">
    <property type="entry name" value="CDP-OH_P_trans"/>
</dbReference>
<keyword evidence="7" id="KW-0443">Lipid metabolism</keyword>
<evidence type="ECO:0000256" key="9">
    <source>
        <dbReference type="ARBA" id="ARBA00023209"/>
    </source>
</evidence>
<dbReference type="InterPro" id="IPR043130">
    <property type="entry name" value="CDP-OH_PTrfase_TM_dom"/>
</dbReference>
<dbReference type="EMBL" id="MOMC01000008">
    <property type="protein sequence ID" value="ONH32893.1"/>
    <property type="molecule type" value="Genomic_DNA"/>
</dbReference>
<keyword evidence="8 12" id="KW-0472">Membrane</keyword>
<dbReference type="InterPro" id="IPR050324">
    <property type="entry name" value="CDP-alcohol_PTase-I"/>
</dbReference>